<evidence type="ECO:0000256" key="1">
    <source>
        <dbReference type="ARBA" id="ARBA00022729"/>
    </source>
</evidence>
<evidence type="ECO:0008006" key="4">
    <source>
        <dbReference type="Google" id="ProtNLM"/>
    </source>
</evidence>
<dbReference type="Gene3D" id="3.30.1450.10">
    <property type="match status" value="1"/>
</dbReference>
<gene>
    <name evidence="2" type="ORF">SAMN05660330_00339</name>
</gene>
<dbReference type="STRING" id="91360.SAMN05660330_00339"/>
<evidence type="ECO:0000313" key="3">
    <source>
        <dbReference type="Proteomes" id="UP000199073"/>
    </source>
</evidence>
<dbReference type="AlphaFoldDB" id="A0A1H0JVQ1"/>
<dbReference type="EMBL" id="FNJI01000002">
    <property type="protein sequence ID" value="SDO47639.1"/>
    <property type="molecule type" value="Genomic_DNA"/>
</dbReference>
<keyword evidence="3" id="KW-1185">Reference proteome</keyword>
<proteinExistence type="predicted"/>
<sequence length="133" mass="15176">MDNMRTIRLPMILLLIGMLLALSACYTKPVRHLGADVSLLSEGESTKEDVLIFLGDPDDQVQLDGNRVKWLYLDKNMSLMEKTPFFGKYVGAPEITQVVVTFNNGVVESIDYSSSDQDELEWTDDFPWQKRKE</sequence>
<protein>
    <recommendedName>
        <fullName evidence="4">SmpA / OmlA family protein</fullName>
    </recommendedName>
</protein>
<dbReference type="Proteomes" id="UP000199073">
    <property type="component" value="Unassembled WGS sequence"/>
</dbReference>
<keyword evidence="1" id="KW-0732">Signal</keyword>
<organism evidence="2 3">
    <name type="scientific">Desulforhopalus singaporensis</name>
    <dbReference type="NCBI Taxonomy" id="91360"/>
    <lineage>
        <taxon>Bacteria</taxon>
        <taxon>Pseudomonadati</taxon>
        <taxon>Thermodesulfobacteriota</taxon>
        <taxon>Desulfobulbia</taxon>
        <taxon>Desulfobulbales</taxon>
        <taxon>Desulfocapsaceae</taxon>
        <taxon>Desulforhopalus</taxon>
    </lineage>
</organism>
<name>A0A1H0JVQ1_9BACT</name>
<dbReference type="PROSITE" id="PS51257">
    <property type="entry name" value="PROKAR_LIPOPROTEIN"/>
    <property type="match status" value="1"/>
</dbReference>
<evidence type="ECO:0000313" key="2">
    <source>
        <dbReference type="EMBL" id="SDO47639.1"/>
    </source>
</evidence>
<dbReference type="InterPro" id="IPR037873">
    <property type="entry name" value="BamE-like"/>
</dbReference>
<reference evidence="2 3" key="1">
    <citation type="submission" date="2016-10" db="EMBL/GenBank/DDBJ databases">
        <authorList>
            <person name="de Groot N.N."/>
        </authorList>
    </citation>
    <scope>NUCLEOTIDE SEQUENCE [LARGE SCALE GENOMIC DNA]</scope>
    <source>
        <strain evidence="2 3">DSM 12130</strain>
    </source>
</reference>
<accession>A0A1H0JVQ1</accession>